<protein>
    <recommendedName>
        <fullName evidence="8">Carbamoyl phosphate synthase small chain</fullName>
        <ecNumber evidence="8">6.3.5.5</ecNumber>
    </recommendedName>
    <alternativeName>
        <fullName evidence="8">Carbamoyl phosphate synthetase glutamine chain</fullName>
    </alternativeName>
</protein>
<dbReference type="UniPathway" id="UPA00068">
    <property type="reaction ID" value="UER00171"/>
</dbReference>
<feature type="binding site" evidence="8">
    <location>
        <position position="220"/>
    </location>
    <ligand>
        <name>L-glutamine</name>
        <dbReference type="ChEBI" id="CHEBI:58359"/>
    </ligand>
</feature>
<evidence type="ECO:0000256" key="7">
    <source>
        <dbReference type="ARBA" id="ARBA00048816"/>
    </source>
</evidence>
<comment type="catalytic activity">
    <reaction evidence="7 8">
        <text>hydrogencarbonate + L-glutamine + 2 ATP + H2O = carbamoyl phosphate + L-glutamate + 2 ADP + phosphate + 2 H(+)</text>
        <dbReference type="Rhea" id="RHEA:18633"/>
        <dbReference type="ChEBI" id="CHEBI:15377"/>
        <dbReference type="ChEBI" id="CHEBI:15378"/>
        <dbReference type="ChEBI" id="CHEBI:17544"/>
        <dbReference type="ChEBI" id="CHEBI:29985"/>
        <dbReference type="ChEBI" id="CHEBI:30616"/>
        <dbReference type="ChEBI" id="CHEBI:43474"/>
        <dbReference type="ChEBI" id="CHEBI:58228"/>
        <dbReference type="ChEBI" id="CHEBI:58359"/>
        <dbReference type="ChEBI" id="CHEBI:456216"/>
        <dbReference type="EC" id="6.3.5.5"/>
    </reaction>
</comment>
<dbReference type="EMBL" id="PFGC01000020">
    <property type="protein sequence ID" value="PIW37175.1"/>
    <property type="molecule type" value="Genomic_DNA"/>
</dbReference>
<evidence type="ECO:0000256" key="8">
    <source>
        <dbReference type="HAMAP-Rule" id="MF_01209"/>
    </source>
</evidence>
<dbReference type="PRINTS" id="PR00097">
    <property type="entry name" value="ANTSNTHASEII"/>
</dbReference>
<dbReference type="GO" id="GO:0044205">
    <property type="term" value="P:'de novo' UMP biosynthetic process"/>
    <property type="evidence" value="ECO:0007669"/>
    <property type="project" value="UniProtKB-UniRule"/>
</dbReference>
<comment type="similarity">
    <text evidence="2 8">Belongs to the CarA family.</text>
</comment>
<sequence>MKQRQSAKLVLTDGTVYPGYAFGAPVSADGEVVFATGMVGYPESMTDPSFRGQILVMTYPLVGNYGVGKGPFESEHIQVRGLVVQDYSENYSHSSATRSLEDWMESEGIPGITGIDTRAVTKKLREHGVMLGQIVYGKNPVKKTIEDPNLANLVSEVSITHPKLIEGFGENRLKKIIAVDCGMKENIMRSLIARGVSVKRVPWDYNYLEEDWDGLFISNGPGDPTMATSTIEYLRAALALDKPIFGICLGSQIMGLAAGAKTYKLKYGHRSQNQPCTDVTTGRSYLTTQNHGFAIRENTIPTSWKLWFKNANDGSVEGVRHTKKPHFSVQFHPEATPGPEDTDFLFDYFIYLVTGKHRYQ</sequence>
<reference evidence="10 11" key="1">
    <citation type="submission" date="2017-09" db="EMBL/GenBank/DDBJ databases">
        <title>Depth-based differentiation of microbial function through sediment-hosted aquifers and enrichment of novel symbionts in the deep terrestrial subsurface.</title>
        <authorList>
            <person name="Probst A.J."/>
            <person name="Ladd B."/>
            <person name="Jarett J.K."/>
            <person name="Geller-Mcgrath D.E."/>
            <person name="Sieber C.M."/>
            <person name="Emerson J.B."/>
            <person name="Anantharaman K."/>
            <person name="Thomas B.C."/>
            <person name="Malmstrom R."/>
            <person name="Stieglmeier M."/>
            <person name="Klingl A."/>
            <person name="Woyke T."/>
            <person name="Ryan C.M."/>
            <person name="Banfield J.F."/>
        </authorList>
    </citation>
    <scope>NUCLEOTIDE SEQUENCE [LARGE SCALE GENOMIC DNA]</scope>
    <source>
        <strain evidence="10">CG15_BIG_FIL_POST_REV_8_21_14_020_45_12</strain>
    </source>
</reference>
<dbReference type="GO" id="GO:0004088">
    <property type="term" value="F:carbamoyl-phosphate synthase (glutamine-hydrolyzing) activity"/>
    <property type="evidence" value="ECO:0007669"/>
    <property type="project" value="UniProtKB-UniRule"/>
</dbReference>
<feature type="binding site" evidence="8">
    <location>
        <position position="49"/>
    </location>
    <ligand>
        <name>L-glutamine</name>
        <dbReference type="ChEBI" id="CHEBI:58359"/>
    </ligand>
</feature>
<dbReference type="GO" id="GO:0006207">
    <property type="term" value="P:'de novo' pyrimidine nucleobase biosynthetic process"/>
    <property type="evidence" value="ECO:0007669"/>
    <property type="project" value="InterPro"/>
</dbReference>
<dbReference type="InterPro" id="IPR006274">
    <property type="entry name" value="CarbamoylP_synth_ssu"/>
</dbReference>
<evidence type="ECO:0000313" key="10">
    <source>
        <dbReference type="EMBL" id="PIW37175.1"/>
    </source>
</evidence>
<dbReference type="SUPFAM" id="SSF52021">
    <property type="entry name" value="Carbamoyl phosphate synthetase, small subunit N-terminal domain"/>
    <property type="match status" value="1"/>
</dbReference>
<comment type="catalytic activity">
    <reaction evidence="8">
        <text>L-glutamine + H2O = L-glutamate + NH4(+)</text>
        <dbReference type="Rhea" id="RHEA:15889"/>
        <dbReference type="ChEBI" id="CHEBI:15377"/>
        <dbReference type="ChEBI" id="CHEBI:28938"/>
        <dbReference type="ChEBI" id="CHEBI:29985"/>
        <dbReference type="ChEBI" id="CHEBI:58359"/>
    </reaction>
</comment>
<evidence type="ECO:0000256" key="5">
    <source>
        <dbReference type="ARBA" id="ARBA00022840"/>
    </source>
</evidence>
<dbReference type="InterPro" id="IPR036480">
    <property type="entry name" value="CarbP_synth_ssu_N_sf"/>
</dbReference>
<evidence type="ECO:0000256" key="4">
    <source>
        <dbReference type="ARBA" id="ARBA00022741"/>
    </source>
</evidence>
<feature type="active site" description="Nucleophile" evidence="8">
    <location>
        <position position="248"/>
    </location>
</feature>
<dbReference type="NCBIfam" id="TIGR01368">
    <property type="entry name" value="CPSaseIIsmall"/>
    <property type="match status" value="1"/>
</dbReference>
<evidence type="ECO:0000256" key="6">
    <source>
        <dbReference type="ARBA" id="ARBA00022962"/>
    </source>
</evidence>
<dbReference type="InterPro" id="IPR029062">
    <property type="entry name" value="Class_I_gatase-like"/>
</dbReference>
<feature type="active site" evidence="8">
    <location>
        <position position="332"/>
    </location>
</feature>
<comment type="function">
    <text evidence="8">Small subunit of the glutamine-dependent carbamoyl phosphate synthetase (CPSase). CPSase catalyzes the formation of carbamoyl phosphate from the ammonia moiety of glutamine, carbonate, and phosphate donated by ATP, constituting the first step of 2 biosynthetic pathways, one leading to arginine and/or urea and the other to pyrimidine nucleotides. The small subunit (glutamine amidotransferase) binds and cleaves glutamine to supply the large subunit with the substrate ammonia.</text>
</comment>
<feature type="binding site" evidence="8">
    <location>
        <position position="222"/>
    </location>
    <ligand>
        <name>L-glutamine</name>
        <dbReference type="ChEBI" id="CHEBI:58359"/>
    </ligand>
</feature>
<comment type="pathway">
    <text evidence="1 8">Amino-acid biosynthesis; L-arginine biosynthesis; carbamoyl phosphate from bicarbonate: step 1/1.</text>
</comment>
<comment type="caution">
    <text evidence="10">The sequence shown here is derived from an EMBL/GenBank/DDBJ whole genome shotgun (WGS) entry which is preliminary data.</text>
</comment>
<evidence type="ECO:0000256" key="2">
    <source>
        <dbReference type="ARBA" id="ARBA00007800"/>
    </source>
</evidence>
<dbReference type="InterPro" id="IPR050472">
    <property type="entry name" value="Anth_synth/Amidotransfase"/>
</dbReference>
<dbReference type="Gene3D" id="3.40.50.880">
    <property type="match status" value="1"/>
</dbReference>
<dbReference type="EC" id="6.3.5.5" evidence="8"/>
<dbReference type="Proteomes" id="UP000230292">
    <property type="component" value="Unassembled WGS sequence"/>
</dbReference>
<comment type="subunit">
    <text evidence="8">Composed of two chains; the small (or glutamine) chain promotes the hydrolysis of glutamine to ammonia, which is used by the large (or ammonia) chain to synthesize carbamoyl phosphate. Tetramer of heterodimers (alpha,beta)4.</text>
</comment>
<feature type="domain" description="Carbamoyl-phosphate synthase small subunit N-terminal" evidence="9">
    <location>
        <begin position="5"/>
        <end position="135"/>
    </location>
</feature>
<evidence type="ECO:0000313" key="11">
    <source>
        <dbReference type="Proteomes" id="UP000230292"/>
    </source>
</evidence>
<keyword evidence="8" id="KW-0665">Pyrimidine biosynthesis</keyword>
<evidence type="ECO:0000256" key="3">
    <source>
        <dbReference type="ARBA" id="ARBA00022598"/>
    </source>
</evidence>
<organism evidence="10 11">
    <name type="scientific">Candidatus Kerfeldbacteria bacterium CG15_BIG_FIL_POST_REV_8_21_14_020_45_12</name>
    <dbReference type="NCBI Taxonomy" id="2014247"/>
    <lineage>
        <taxon>Bacteria</taxon>
        <taxon>Candidatus Kerfeldiibacteriota</taxon>
    </lineage>
</organism>
<dbReference type="PROSITE" id="PS51273">
    <property type="entry name" value="GATASE_TYPE_1"/>
    <property type="match status" value="1"/>
</dbReference>
<feature type="region of interest" description="CPSase" evidence="8">
    <location>
        <begin position="1"/>
        <end position="172"/>
    </location>
</feature>
<dbReference type="GO" id="GO:0005524">
    <property type="term" value="F:ATP binding"/>
    <property type="evidence" value="ECO:0007669"/>
    <property type="project" value="UniProtKB-UniRule"/>
</dbReference>
<dbReference type="CDD" id="cd01744">
    <property type="entry name" value="GATase1_CPSase"/>
    <property type="match status" value="1"/>
</dbReference>
<dbReference type="Pfam" id="PF00117">
    <property type="entry name" value="GATase"/>
    <property type="match status" value="1"/>
</dbReference>
<feature type="binding site" evidence="8">
    <location>
        <position position="249"/>
    </location>
    <ligand>
        <name>L-glutamine</name>
        <dbReference type="ChEBI" id="CHEBI:58359"/>
    </ligand>
</feature>
<feature type="binding site" evidence="8">
    <location>
        <position position="252"/>
    </location>
    <ligand>
        <name>L-glutamine</name>
        <dbReference type="ChEBI" id="CHEBI:58359"/>
    </ligand>
</feature>
<evidence type="ECO:0000256" key="1">
    <source>
        <dbReference type="ARBA" id="ARBA00005077"/>
    </source>
</evidence>
<dbReference type="GO" id="GO:0004359">
    <property type="term" value="F:glutaminase activity"/>
    <property type="evidence" value="ECO:0007669"/>
    <property type="project" value="RHEA"/>
</dbReference>
<dbReference type="UniPathway" id="UPA00070">
    <property type="reaction ID" value="UER00115"/>
</dbReference>
<dbReference type="SMART" id="SM01097">
    <property type="entry name" value="CPSase_sm_chain"/>
    <property type="match status" value="1"/>
</dbReference>
<dbReference type="PRINTS" id="PR00099">
    <property type="entry name" value="CPSGATASE"/>
</dbReference>
<dbReference type="GO" id="GO:0006526">
    <property type="term" value="P:L-arginine biosynthetic process"/>
    <property type="evidence" value="ECO:0007669"/>
    <property type="project" value="UniProtKB-UniRule"/>
</dbReference>
<gene>
    <name evidence="8" type="primary">carA</name>
    <name evidence="10" type="ORF">COW24_01800</name>
</gene>
<dbReference type="PANTHER" id="PTHR43418">
    <property type="entry name" value="MULTIFUNCTIONAL TRYPTOPHAN BIOSYNTHESIS PROTEIN-RELATED"/>
    <property type="match status" value="1"/>
</dbReference>
<dbReference type="NCBIfam" id="NF009475">
    <property type="entry name" value="PRK12838.1"/>
    <property type="match status" value="1"/>
</dbReference>
<dbReference type="InterPro" id="IPR002474">
    <property type="entry name" value="CarbamoylP_synth_ssu_N"/>
</dbReference>
<keyword evidence="8" id="KW-0055">Arginine biosynthesis</keyword>
<dbReference type="Pfam" id="PF00988">
    <property type="entry name" value="CPSase_sm_chain"/>
    <property type="match status" value="1"/>
</dbReference>
<comment type="pathway">
    <text evidence="8">Pyrimidine metabolism; UMP biosynthesis via de novo pathway; (S)-dihydroorotate from bicarbonate: step 1/3.</text>
</comment>
<keyword evidence="6 8" id="KW-0315">Glutamine amidotransferase</keyword>
<proteinExistence type="inferred from homology"/>
<accession>A0A2M7H4M6</accession>
<evidence type="ECO:0000259" key="9">
    <source>
        <dbReference type="SMART" id="SM01097"/>
    </source>
</evidence>
<dbReference type="PRINTS" id="PR00096">
    <property type="entry name" value="GATASE"/>
</dbReference>
<dbReference type="PANTHER" id="PTHR43418:SF7">
    <property type="entry name" value="CARBAMOYL-PHOSPHATE SYNTHASE SMALL CHAIN"/>
    <property type="match status" value="1"/>
</dbReference>
<dbReference type="GO" id="GO:0006541">
    <property type="term" value="P:glutamine metabolic process"/>
    <property type="evidence" value="ECO:0007669"/>
    <property type="project" value="InterPro"/>
</dbReference>
<feature type="binding site" evidence="8">
    <location>
        <position position="292"/>
    </location>
    <ligand>
        <name>L-glutamine</name>
        <dbReference type="ChEBI" id="CHEBI:58359"/>
    </ligand>
</feature>
<feature type="binding site" evidence="8">
    <location>
        <position position="290"/>
    </location>
    <ligand>
        <name>L-glutamine</name>
        <dbReference type="ChEBI" id="CHEBI:58359"/>
    </ligand>
</feature>
<keyword evidence="5 8" id="KW-0067">ATP-binding</keyword>
<dbReference type="InterPro" id="IPR035686">
    <property type="entry name" value="CPSase_GATase1"/>
</dbReference>
<name>A0A2M7H4M6_9BACT</name>
<feature type="binding site" evidence="8">
    <location>
        <position position="293"/>
    </location>
    <ligand>
        <name>L-glutamine</name>
        <dbReference type="ChEBI" id="CHEBI:58359"/>
    </ligand>
</feature>
<keyword evidence="4 8" id="KW-0547">Nucleotide-binding</keyword>
<dbReference type="AlphaFoldDB" id="A0A2M7H4M6"/>
<keyword evidence="8" id="KW-0028">Amino-acid biosynthesis</keyword>
<keyword evidence="3 8" id="KW-0436">Ligase</keyword>
<dbReference type="SUPFAM" id="SSF52317">
    <property type="entry name" value="Class I glutamine amidotransferase-like"/>
    <property type="match status" value="1"/>
</dbReference>
<dbReference type="Gene3D" id="3.50.30.20">
    <property type="entry name" value="Carbamoyl-phosphate synthase small subunit, N-terminal domain"/>
    <property type="match status" value="1"/>
</dbReference>
<dbReference type="InterPro" id="IPR017926">
    <property type="entry name" value="GATASE"/>
</dbReference>
<dbReference type="HAMAP" id="MF_01209">
    <property type="entry name" value="CPSase_S_chain"/>
    <property type="match status" value="1"/>
</dbReference>
<feature type="active site" evidence="8">
    <location>
        <position position="334"/>
    </location>
</feature>